<accession>A0A8T0WZZ8</accession>
<evidence type="ECO:0000313" key="1">
    <source>
        <dbReference type="EMBL" id="KAG2652027.1"/>
    </source>
</evidence>
<comment type="caution">
    <text evidence="1">The sequence shown here is derived from an EMBL/GenBank/DDBJ whole genome shotgun (WGS) entry which is preliminary data.</text>
</comment>
<dbReference type="Proteomes" id="UP000823388">
    <property type="component" value="Chromosome 1N"/>
</dbReference>
<evidence type="ECO:0000313" key="2">
    <source>
        <dbReference type="Proteomes" id="UP000823388"/>
    </source>
</evidence>
<dbReference type="AlphaFoldDB" id="A0A8T0WZZ8"/>
<name>A0A8T0WZZ8_PANVG</name>
<proteinExistence type="predicted"/>
<gene>
    <name evidence="1" type="ORF">PVAP13_1NG286719</name>
</gene>
<organism evidence="1 2">
    <name type="scientific">Panicum virgatum</name>
    <name type="common">Blackwell switchgrass</name>
    <dbReference type="NCBI Taxonomy" id="38727"/>
    <lineage>
        <taxon>Eukaryota</taxon>
        <taxon>Viridiplantae</taxon>
        <taxon>Streptophyta</taxon>
        <taxon>Embryophyta</taxon>
        <taxon>Tracheophyta</taxon>
        <taxon>Spermatophyta</taxon>
        <taxon>Magnoliopsida</taxon>
        <taxon>Liliopsida</taxon>
        <taxon>Poales</taxon>
        <taxon>Poaceae</taxon>
        <taxon>PACMAD clade</taxon>
        <taxon>Panicoideae</taxon>
        <taxon>Panicodae</taxon>
        <taxon>Paniceae</taxon>
        <taxon>Panicinae</taxon>
        <taxon>Panicum</taxon>
        <taxon>Panicum sect. Hiantes</taxon>
    </lineage>
</organism>
<dbReference type="EMBL" id="CM029038">
    <property type="protein sequence ID" value="KAG2652027.1"/>
    <property type="molecule type" value="Genomic_DNA"/>
</dbReference>
<protein>
    <submittedName>
        <fullName evidence="1">Uncharacterized protein</fullName>
    </submittedName>
</protein>
<reference evidence="1" key="1">
    <citation type="submission" date="2020-05" db="EMBL/GenBank/DDBJ databases">
        <title>WGS assembly of Panicum virgatum.</title>
        <authorList>
            <person name="Lovell J.T."/>
            <person name="Jenkins J."/>
            <person name="Shu S."/>
            <person name="Juenger T.E."/>
            <person name="Schmutz J."/>
        </authorList>
    </citation>
    <scope>NUCLEOTIDE SEQUENCE</scope>
    <source>
        <strain evidence="1">AP13</strain>
    </source>
</reference>
<keyword evidence="2" id="KW-1185">Reference proteome</keyword>
<sequence>MAGQQGSGGGGEVVLLTVGFEDGSLGGARRRCGRGEELAVQRVGAAFVVAVRAVRLGCSWFGLGLVVHSSRLRRRQQRRWRRGHTPAARQRRLVICFPSWTSSSNSCSLARRRGTRQRGHSAARLEGERLRWAASQQPCGRRGSGSSSLLGFLLRLSLLLSNLFSSLISLSGSLSFLLSWCRGADGGRNSIKSGSGMES</sequence>